<comment type="caution">
    <text evidence="11">The sequence shown here is derived from an EMBL/GenBank/DDBJ whole genome shotgun (WGS) entry which is preliminary data.</text>
</comment>
<evidence type="ECO:0000256" key="4">
    <source>
        <dbReference type="ARBA" id="ARBA00022723"/>
    </source>
</evidence>
<dbReference type="PRINTS" id="PR00385">
    <property type="entry name" value="P450"/>
</dbReference>
<dbReference type="CDD" id="cd11061">
    <property type="entry name" value="CYP67-like"/>
    <property type="match status" value="1"/>
</dbReference>
<dbReference type="PRINTS" id="PR00463">
    <property type="entry name" value="EP450I"/>
</dbReference>
<dbReference type="AlphaFoldDB" id="A0A9P6D5X3"/>
<keyword evidence="10" id="KW-0472">Membrane</keyword>
<evidence type="ECO:0000256" key="3">
    <source>
        <dbReference type="ARBA" id="ARBA00010617"/>
    </source>
</evidence>
<evidence type="ECO:0000256" key="5">
    <source>
        <dbReference type="ARBA" id="ARBA00023002"/>
    </source>
</evidence>
<accession>A0A9P6D5X3</accession>
<keyword evidence="10" id="KW-1133">Transmembrane helix</keyword>
<evidence type="ECO:0000256" key="6">
    <source>
        <dbReference type="ARBA" id="ARBA00023004"/>
    </source>
</evidence>
<evidence type="ECO:0000313" key="12">
    <source>
        <dbReference type="Proteomes" id="UP000807469"/>
    </source>
</evidence>
<evidence type="ECO:0000313" key="11">
    <source>
        <dbReference type="EMBL" id="KAF9484390.1"/>
    </source>
</evidence>
<sequence>AVHFFFKKTETYEPLLAIPLLVGVPAVLTKFYLPYANNFFTAIFTVFTTFWTTLLTSIAIYRLSPWHPLAKYPGPILGRLSKFHLAYLSSKGKQHIYYRELHEKYGDVVRVGPNEISICDVDAVAPLMGNLGLPKGQFWEGRIAEAEVIKPLVAIRDKTEHTRRRRPWTRAFSTAALKGYEELVIKRSAQLVDTIAAQANPVDLTKYVSYFAYDIMSDLAFGGGSEMLSEGDTNGLWHLLEEGQKNAIIMAQVPWLGKLCLRYPNFAEDIKAFRAYARNRALVRKKSGSPHKDIFHHLIDEDGFAAQPPSVAEITSDGALAIIAGSDTTSSAITHLLYFLMTHPTAYKRLQAEIDELGDDIYDFTKQAHLPYLNAALNEALRLLPPILCGSQREGEKGSGGKMIGSYYLPEGNSAFIPTYTLQRDPRYFAPLPNSFIPERWLPESKRMELEPKVFGTGEFIHNTAAFIPFSAGPTNCAGKNLAWMEMRMVLTLIMQRLEMRLEDGYNPQQWYDDMLDQFVTMKGVLPTILTPRKAAPA</sequence>
<evidence type="ECO:0000256" key="7">
    <source>
        <dbReference type="ARBA" id="ARBA00023033"/>
    </source>
</evidence>
<dbReference type="Proteomes" id="UP000807469">
    <property type="component" value="Unassembled WGS sequence"/>
</dbReference>
<dbReference type="InterPro" id="IPR050121">
    <property type="entry name" value="Cytochrome_P450_monoxygenase"/>
</dbReference>
<feature type="transmembrane region" description="Helical" evidence="10">
    <location>
        <begin position="39"/>
        <end position="61"/>
    </location>
</feature>
<dbReference type="GO" id="GO:0020037">
    <property type="term" value="F:heme binding"/>
    <property type="evidence" value="ECO:0007669"/>
    <property type="project" value="InterPro"/>
</dbReference>
<keyword evidence="5 9" id="KW-0560">Oxidoreductase</keyword>
<dbReference type="GO" id="GO:0016705">
    <property type="term" value="F:oxidoreductase activity, acting on paired donors, with incorporation or reduction of molecular oxygen"/>
    <property type="evidence" value="ECO:0007669"/>
    <property type="project" value="InterPro"/>
</dbReference>
<dbReference type="PANTHER" id="PTHR24305:SF187">
    <property type="entry name" value="P450, PUTATIVE (EUROFUNG)-RELATED"/>
    <property type="match status" value="1"/>
</dbReference>
<organism evidence="11 12">
    <name type="scientific">Pholiota conissans</name>
    <dbReference type="NCBI Taxonomy" id="109636"/>
    <lineage>
        <taxon>Eukaryota</taxon>
        <taxon>Fungi</taxon>
        <taxon>Dikarya</taxon>
        <taxon>Basidiomycota</taxon>
        <taxon>Agaricomycotina</taxon>
        <taxon>Agaricomycetes</taxon>
        <taxon>Agaricomycetidae</taxon>
        <taxon>Agaricales</taxon>
        <taxon>Agaricineae</taxon>
        <taxon>Strophariaceae</taxon>
        <taxon>Pholiota</taxon>
    </lineage>
</organism>
<dbReference type="Pfam" id="PF00067">
    <property type="entry name" value="p450"/>
    <property type="match status" value="1"/>
</dbReference>
<evidence type="ECO:0000256" key="1">
    <source>
        <dbReference type="ARBA" id="ARBA00001971"/>
    </source>
</evidence>
<dbReference type="InterPro" id="IPR001128">
    <property type="entry name" value="Cyt_P450"/>
</dbReference>
<comment type="cofactor">
    <cofactor evidence="1 8">
        <name>heme</name>
        <dbReference type="ChEBI" id="CHEBI:30413"/>
    </cofactor>
</comment>
<feature type="transmembrane region" description="Helical" evidence="10">
    <location>
        <begin position="12"/>
        <end position="33"/>
    </location>
</feature>
<dbReference type="InterPro" id="IPR036396">
    <property type="entry name" value="Cyt_P450_sf"/>
</dbReference>
<protein>
    <submittedName>
        <fullName evidence="11">Cytochrome P450</fullName>
    </submittedName>
</protein>
<feature type="non-terminal residue" evidence="11">
    <location>
        <position position="1"/>
    </location>
</feature>
<dbReference type="PROSITE" id="PS00086">
    <property type="entry name" value="CYTOCHROME_P450"/>
    <property type="match status" value="1"/>
</dbReference>
<keyword evidence="8 9" id="KW-0349">Heme</keyword>
<keyword evidence="7 9" id="KW-0503">Monooxygenase</keyword>
<dbReference type="Gene3D" id="1.10.630.10">
    <property type="entry name" value="Cytochrome P450"/>
    <property type="match status" value="1"/>
</dbReference>
<dbReference type="GO" id="GO:0004497">
    <property type="term" value="F:monooxygenase activity"/>
    <property type="evidence" value="ECO:0007669"/>
    <property type="project" value="UniProtKB-KW"/>
</dbReference>
<gene>
    <name evidence="11" type="ORF">BDN70DRAFT_797969</name>
</gene>
<keyword evidence="4 8" id="KW-0479">Metal-binding</keyword>
<dbReference type="GO" id="GO:0005506">
    <property type="term" value="F:iron ion binding"/>
    <property type="evidence" value="ECO:0007669"/>
    <property type="project" value="InterPro"/>
</dbReference>
<evidence type="ECO:0000256" key="9">
    <source>
        <dbReference type="RuleBase" id="RU000461"/>
    </source>
</evidence>
<name>A0A9P6D5X3_9AGAR</name>
<evidence type="ECO:0000256" key="2">
    <source>
        <dbReference type="ARBA" id="ARBA00005179"/>
    </source>
</evidence>
<dbReference type="InterPro" id="IPR002401">
    <property type="entry name" value="Cyt_P450_E_grp-I"/>
</dbReference>
<dbReference type="OrthoDB" id="6692864at2759"/>
<feature type="binding site" description="axial binding residue" evidence="8">
    <location>
        <position position="477"/>
    </location>
    <ligand>
        <name>heme</name>
        <dbReference type="ChEBI" id="CHEBI:30413"/>
    </ligand>
    <ligandPart>
        <name>Fe</name>
        <dbReference type="ChEBI" id="CHEBI:18248"/>
    </ligandPart>
</feature>
<comment type="pathway">
    <text evidence="2">Secondary metabolite biosynthesis.</text>
</comment>
<keyword evidence="12" id="KW-1185">Reference proteome</keyword>
<proteinExistence type="inferred from homology"/>
<reference evidence="11" key="1">
    <citation type="submission" date="2020-11" db="EMBL/GenBank/DDBJ databases">
        <authorList>
            <consortium name="DOE Joint Genome Institute"/>
            <person name="Ahrendt S."/>
            <person name="Riley R."/>
            <person name="Andreopoulos W."/>
            <person name="Labutti K."/>
            <person name="Pangilinan J."/>
            <person name="Ruiz-Duenas F.J."/>
            <person name="Barrasa J.M."/>
            <person name="Sanchez-Garcia M."/>
            <person name="Camarero S."/>
            <person name="Miyauchi S."/>
            <person name="Serrano A."/>
            <person name="Linde D."/>
            <person name="Babiker R."/>
            <person name="Drula E."/>
            <person name="Ayuso-Fernandez I."/>
            <person name="Pacheco R."/>
            <person name="Padilla G."/>
            <person name="Ferreira P."/>
            <person name="Barriuso J."/>
            <person name="Kellner H."/>
            <person name="Castanera R."/>
            <person name="Alfaro M."/>
            <person name="Ramirez L."/>
            <person name="Pisabarro A.G."/>
            <person name="Kuo A."/>
            <person name="Tritt A."/>
            <person name="Lipzen A."/>
            <person name="He G."/>
            <person name="Yan M."/>
            <person name="Ng V."/>
            <person name="Cullen D."/>
            <person name="Martin F."/>
            <person name="Rosso M.-N."/>
            <person name="Henrissat B."/>
            <person name="Hibbett D."/>
            <person name="Martinez A.T."/>
            <person name="Grigoriev I.V."/>
        </authorList>
    </citation>
    <scope>NUCLEOTIDE SEQUENCE</scope>
    <source>
        <strain evidence="11">CIRM-BRFM 674</strain>
    </source>
</reference>
<evidence type="ECO:0000256" key="10">
    <source>
        <dbReference type="SAM" id="Phobius"/>
    </source>
</evidence>
<evidence type="ECO:0000256" key="8">
    <source>
        <dbReference type="PIRSR" id="PIRSR602401-1"/>
    </source>
</evidence>
<dbReference type="PANTHER" id="PTHR24305">
    <property type="entry name" value="CYTOCHROME P450"/>
    <property type="match status" value="1"/>
</dbReference>
<comment type="similarity">
    <text evidence="3 9">Belongs to the cytochrome P450 family.</text>
</comment>
<dbReference type="InterPro" id="IPR017972">
    <property type="entry name" value="Cyt_P450_CS"/>
</dbReference>
<dbReference type="SUPFAM" id="SSF48264">
    <property type="entry name" value="Cytochrome P450"/>
    <property type="match status" value="1"/>
</dbReference>
<keyword evidence="10" id="KW-0812">Transmembrane</keyword>
<keyword evidence="6 8" id="KW-0408">Iron</keyword>
<dbReference type="EMBL" id="MU155144">
    <property type="protein sequence ID" value="KAF9484390.1"/>
    <property type="molecule type" value="Genomic_DNA"/>
</dbReference>